<dbReference type="InterPro" id="IPR000524">
    <property type="entry name" value="Tscrpt_reg_HTH_GntR"/>
</dbReference>
<dbReference type="PANTHER" id="PTHR43537">
    <property type="entry name" value="TRANSCRIPTIONAL REGULATOR, GNTR FAMILY"/>
    <property type="match status" value="1"/>
</dbReference>
<evidence type="ECO:0000313" key="6">
    <source>
        <dbReference type="EMBL" id="MBM6851556.1"/>
    </source>
</evidence>
<proteinExistence type="predicted"/>
<dbReference type="Proteomes" id="UP000719500">
    <property type="component" value="Unassembled WGS sequence"/>
</dbReference>
<comment type="caution">
    <text evidence="6">The sequence shown here is derived from an EMBL/GenBank/DDBJ whole genome shotgun (WGS) entry which is preliminary data.</text>
</comment>
<dbReference type="InterPro" id="IPR036388">
    <property type="entry name" value="WH-like_DNA-bd_sf"/>
</dbReference>
<evidence type="ECO:0000256" key="1">
    <source>
        <dbReference type="ARBA" id="ARBA00023015"/>
    </source>
</evidence>
<feature type="domain" description="GntR C-terminal" evidence="5">
    <location>
        <begin position="76"/>
        <end position="197"/>
    </location>
</feature>
<evidence type="ECO:0000313" key="7">
    <source>
        <dbReference type="Proteomes" id="UP000719500"/>
    </source>
</evidence>
<accession>A0ABS2FWZ7</accession>
<evidence type="ECO:0000259" key="4">
    <source>
        <dbReference type="SMART" id="SM00345"/>
    </source>
</evidence>
<keyword evidence="2" id="KW-0238">DNA-binding</keyword>
<dbReference type="SUPFAM" id="SSF48008">
    <property type="entry name" value="GntR ligand-binding domain-like"/>
    <property type="match status" value="1"/>
</dbReference>
<organism evidence="6 7">
    <name type="scientific">Oscillibacter valericigenes</name>
    <dbReference type="NCBI Taxonomy" id="351091"/>
    <lineage>
        <taxon>Bacteria</taxon>
        <taxon>Bacillati</taxon>
        <taxon>Bacillota</taxon>
        <taxon>Clostridia</taxon>
        <taxon>Eubacteriales</taxon>
        <taxon>Oscillospiraceae</taxon>
        <taxon>Oscillibacter</taxon>
    </lineage>
</organism>
<dbReference type="Pfam" id="PF00392">
    <property type="entry name" value="GntR"/>
    <property type="match status" value="1"/>
</dbReference>
<dbReference type="SMART" id="SM00895">
    <property type="entry name" value="FCD"/>
    <property type="match status" value="1"/>
</dbReference>
<dbReference type="InterPro" id="IPR036390">
    <property type="entry name" value="WH_DNA-bd_sf"/>
</dbReference>
<evidence type="ECO:0000256" key="3">
    <source>
        <dbReference type="ARBA" id="ARBA00023163"/>
    </source>
</evidence>
<dbReference type="EMBL" id="JACSNX010000012">
    <property type="protein sequence ID" value="MBM6851556.1"/>
    <property type="molecule type" value="Genomic_DNA"/>
</dbReference>
<keyword evidence="3" id="KW-0804">Transcription</keyword>
<reference evidence="6 7" key="1">
    <citation type="journal article" date="2021" name="Sci. Rep.">
        <title>The distribution of antibiotic resistance genes in chicken gut microbiota commensals.</title>
        <authorList>
            <person name="Juricova H."/>
            <person name="Matiasovicova J."/>
            <person name="Kubasova T."/>
            <person name="Cejkova D."/>
            <person name="Rychlik I."/>
        </authorList>
    </citation>
    <scope>NUCLEOTIDE SEQUENCE [LARGE SCALE GENOMIC DNA]</scope>
    <source>
        <strain evidence="6 7">An411</strain>
    </source>
</reference>
<dbReference type="RefSeq" id="WP_204804442.1">
    <property type="nucleotide sequence ID" value="NZ_JACSNX010000012.1"/>
</dbReference>
<gene>
    <name evidence="6" type="ORF">H9X91_08925</name>
</gene>
<evidence type="ECO:0000259" key="5">
    <source>
        <dbReference type="SMART" id="SM00895"/>
    </source>
</evidence>
<keyword evidence="1" id="KW-0805">Transcription regulation</keyword>
<sequence length="211" mass="24231">MSKITLGEKAYEALKKKVATMESGAHLSVRSFAKEIGIGYTPVREAFLRMEREGTLRQIPNVGFFVQGYDFTSVIHYYQVRECVEPFVLKQVFAQLTDDDIGEMKSHLDACKNALAEKDCEGFVRHDIAFHSVIFTRYGNPWFSNLYESIRTQNMYFSKENQAVSSFAIEDHVQLLDAIRKKDEARAQELLIVHINKARSKVLAGFVQYMK</sequence>
<evidence type="ECO:0000256" key="2">
    <source>
        <dbReference type="ARBA" id="ARBA00023125"/>
    </source>
</evidence>
<feature type="domain" description="HTH gntR-type" evidence="4">
    <location>
        <begin position="10"/>
        <end position="66"/>
    </location>
</feature>
<dbReference type="Gene3D" id="1.20.120.530">
    <property type="entry name" value="GntR ligand-binding domain-like"/>
    <property type="match status" value="1"/>
</dbReference>
<dbReference type="InterPro" id="IPR008920">
    <property type="entry name" value="TF_FadR/GntR_C"/>
</dbReference>
<protein>
    <submittedName>
        <fullName evidence="6">GntR family transcriptional regulator</fullName>
    </submittedName>
</protein>
<dbReference type="SMART" id="SM00345">
    <property type="entry name" value="HTH_GNTR"/>
    <property type="match status" value="1"/>
</dbReference>
<dbReference type="SUPFAM" id="SSF46785">
    <property type="entry name" value="Winged helix' DNA-binding domain"/>
    <property type="match status" value="1"/>
</dbReference>
<dbReference type="Pfam" id="PF07729">
    <property type="entry name" value="FCD"/>
    <property type="match status" value="1"/>
</dbReference>
<dbReference type="PANTHER" id="PTHR43537:SF24">
    <property type="entry name" value="GLUCONATE OPERON TRANSCRIPTIONAL REPRESSOR"/>
    <property type="match status" value="1"/>
</dbReference>
<name>A0ABS2FWZ7_9FIRM</name>
<dbReference type="InterPro" id="IPR011711">
    <property type="entry name" value="GntR_C"/>
</dbReference>
<dbReference type="Gene3D" id="1.10.10.10">
    <property type="entry name" value="Winged helix-like DNA-binding domain superfamily/Winged helix DNA-binding domain"/>
    <property type="match status" value="1"/>
</dbReference>
<keyword evidence="7" id="KW-1185">Reference proteome</keyword>